<sequence>MNLGAGVLLHDLGIEDAQSPDHPGEVVHGVVGMLRDLTVGEGIADLVANAPVVVLVELRPGGPGIAGVSEQVDLVSFVEDGG</sequence>
<accession>A0A645F0U2</accession>
<evidence type="ECO:0000313" key="1">
    <source>
        <dbReference type="EMBL" id="MPN07122.1"/>
    </source>
</evidence>
<dbReference type="AlphaFoldDB" id="A0A645F0U2"/>
<reference evidence="1" key="1">
    <citation type="submission" date="2019-08" db="EMBL/GenBank/DDBJ databases">
        <authorList>
            <person name="Kucharzyk K."/>
            <person name="Murdoch R.W."/>
            <person name="Higgins S."/>
            <person name="Loffler F."/>
        </authorList>
    </citation>
    <scope>NUCLEOTIDE SEQUENCE</scope>
</reference>
<gene>
    <name evidence="1" type="ORF">SDC9_154388</name>
</gene>
<dbReference type="EMBL" id="VSSQ01053082">
    <property type="protein sequence ID" value="MPN07122.1"/>
    <property type="molecule type" value="Genomic_DNA"/>
</dbReference>
<protein>
    <submittedName>
        <fullName evidence="1">Uncharacterized protein</fullName>
    </submittedName>
</protein>
<proteinExistence type="predicted"/>
<comment type="caution">
    <text evidence="1">The sequence shown here is derived from an EMBL/GenBank/DDBJ whole genome shotgun (WGS) entry which is preliminary data.</text>
</comment>
<name>A0A645F0U2_9ZZZZ</name>
<organism evidence="1">
    <name type="scientific">bioreactor metagenome</name>
    <dbReference type="NCBI Taxonomy" id="1076179"/>
    <lineage>
        <taxon>unclassified sequences</taxon>
        <taxon>metagenomes</taxon>
        <taxon>ecological metagenomes</taxon>
    </lineage>
</organism>